<evidence type="ECO:0000313" key="6">
    <source>
        <dbReference type="EMBL" id="MDN0076437.1"/>
    </source>
</evidence>
<keyword evidence="3 4" id="KW-0998">Cell outer membrane</keyword>
<dbReference type="Gene3D" id="2.130.10.10">
    <property type="entry name" value="YVTN repeat-like/Quinoprotein amine dehydrogenase"/>
    <property type="match status" value="1"/>
</dbReference>
<sequence>MKLLATAVLSTVLLGGCASWFGGEQANQPTPLHAIKAEQKLAIKWSEDIGDTSRGGFTPLYRNGNVIVANSEGSIRVLDATSGRTFSRWDLKKTELTGGVAADDGSIYVGTGDGSLLAIDRSNGKARWRQSLTSIALEAPVLVGQVLVVHTNDGRLTGFDVQDGKQLWSVSRSLPQLIVRNTASLSAVGNEALLSGQAGGRLQALRPSNGDVLWDVAVANPRGASELERVTDVVSRPVFDHGQICAAAYQGRVACFDARSGNLMWARELSSSQGLAVDEQRLYATADDGSVWAFDRGTGRNLWKLDDLKYRNVSGPALIGGNVLVVDGEGYAHLINAGDGRLVGRHKVGTDALTAQPVSLGDTVLLQGSSGRLALVSLG</sequence>
<evidence type="ECO:0000256" key="1">
    <source>
        <dbReference type="ARBA" id="ARBA00022729"/>
    </source>
</evidence>
<keyword evidence="7" id="KW-1185">Reference proteome</keyword>
<organism evidence="6 7">
    <name type="scientific">Crenobacter oryzisoli</name>
    <dbReference type="NCBI Taxonomy" id="3056844"/>
    <lineage>
        <taxon>Bacteria</taxon>
        <taxon>Pseudomonadati</taxon>
        <taxon>Pseudomonadota</taxon>
        <taxon>Betaproteobacteria</taxon>
        <taxon>Neisseriales</taxon>
        <taxon>Neisseriaceae</taxon>
        <taxon>Crenobacter</taxon>
    </lineage>
</organism>
<comment type="subcellular location">
    <subcellularLocation>
        <location evidence="4">Cell outer membrane</location>
        <topology evidence="4">Lipid-anchor</topology>
    </subcellularLocation>
</comment>
<feature type="domain" description="Pyrrolo-quinoline quinone repeat" evidence="5">
    <location>
        <begin position="72"/>
        <end position="304"/>
    </location>
</feature>
<evidence type="ECO:0000259" key="5">
    <source>
        <dbReference type="Pfam" id="PF13360"/>
    </source>
</evidence>
<dbReference type="SUPFAM" id="SSF50998">
    <property type="entry name" value="Quinoprotein alcohol dehydrogenase-like"/>
    <property type="match status" value="1"/>
</dbReference>
<comment type="subunit">
    <text evidence="4">Part of the Bam complex.</text>
</comment>
<comment type="similarity">
    <text evidence="4">Belongs to the BamB family.</text>
</comment>
<evidence type="ECO:0000313" key="7">
    <source>
        <dbReference type="Proteomes" id="UP001168540"/>
    </source>
</evidence>
<dbReference type="PANTHER" id="PTHR34512">
    <property type="entry name" value="CELL SURFACE PROTEIN"/>
    <property type="match status" value="1"/>
</dbReference>
<comment type="function">
    <text evidence="4">Part of the outer membrane protein assembly complex, which is involved in assembly and insertion of beta-barrel proteins into the outer membrane.</text>
</comment>
<dbReference type="PANTHER" id="PTHR34512:SF30">
    <property type="entry name" value="OUTER MEMBRANE PROTEIN ASSEMBLY FACTOR BAMB"/>
    <property type="match status" value="1"/>
</dbReference>
<accession>A0ABT7XRM7</accession>
<dbReference type="Proteomes" id="UP001168540">
    <property type="component" value="Unassembled WGS sequence"/>
</dbReference>
<keyword evidence="2 4" id="KW-0472">Membrane</keyword>
<protein>
    <recommendedName>
        <fullName evidence="4">Outer membrane protein assembly factor BamB</fullName>
    </recommendedName>
</protein>
<dbReference type="HAMAP" id="MF_00923">
    <property type="entry name" value="OM_assembly_BamB"/>
    <property type="match status" value="1"/>
</dbReference>
<dbReference type="InterPro" id="IPR011047">
    <property type="entry name" value="Quinoprotein_ADH-like_sf"/>
</dbReference>
<dbReference type="PROSITE" id="PS51257">
    <property type="entry name" value="PROKAR_LIPOPROTEIN"/>
    <property type="match status" value="1"/>
</dbReference>
<dbReference type="InterPro" id="IPR002372">
    <property type="entry name" value="PQQ_rpt_dom"/>
</dbReference>
<dbReference type="Pfam" id="PF13360">
    <property type="entry name" value="PQQ_2"/>
    <property type="match status" value="1"/>
</dbReference>
<keyword evidence="1 4" id="KW-0732">Signal</keyword>
<keyword evidence="4" id="KW-0564">Palmitate</keyword>
<keyword evidence="4" id="KW-0449">Lipoprotein</keyword>
<proteinExistence type="inferred from homology"/>
<dbReference type="SMART" id="SM00564">
    <property type="entry name" value="PQQ"/>
    <property type="match status" value="6"/>
</dbReference>
<dbReference type="EMBL" id="JAUEDK010000033">
    <property type="protein sequence ID" value="MDN0076437.1"/>
    <property type="molecule type" value="Genomic_DNA"/>
</dbReference>
<name>A0ABT7XRM7_9NEIS</name>
<dbReference type="NCBIfam" id="TIGR03300">
    <property type="entry name" value="assembly_YfgL"/>
    <property type="match status" value="1"/>
</dbReference>
<reference evidence="6" key="1">
    <citation type="submission" date="2023-06" db="EMBL/GenBank/DDBJ databases">
        <authorList>
            <person name="Zhang S."/>
        </authorList>
    </citation>
    <scope>NUCLEOTIDE SEQUENCE</scope>
    <source>
        <strain evidence="6">SG2303</strain>
    </source>
</reference>
<dbReference type="InterPro" id="IPR018391">
    <property type="entry name" value="PQQ_b-propeller_rpt"/>
</dbReference>
<gene>
    <name evidence="4 6" type="primary">bamB</name>
    <name evidence="6" type="ORF">QU481_16330</name>
</gene>
<comment type="caution">
    <text evidence="6">The sequence shown here is derived from an EMBL/GenBank/DDBJ whole genome shotgun (WGS) entry which is preliminary data.</text>
</comment>
<evidence type="ECO:0000256" key="3">
    <source>
        <dbReference type="ARBA" id="ARBA00023237"/>
    </source>
</evidence>
<dbReference type="InterPro" id="IPR015943">
    <property type="entry name" value="WD40/YVTN_repeat-like_dom_sf"/>
</dbReference>
<evidence type="ECO:0000256" key="4">
    <source>
        <dbReference type="HAMAP-Rule" id="MF_00923"/>
    </source>
</evidence>
<evidence type="ECO:0000256" key="2">
    <source>
        <dbReference type="ARBA" id="ARBA00023136"/>
    </source>
</evidence>
<dbReference type="RefSeq" id="WP_289831092.1">
    <property type="nucleotide sequence ID" value="NZ_JAUEDK010000033.1"/>
</dbReference>
<dbReference type="InterPro" id="IPR017687">
    <property type="entry name" value="BamB"/>
</dbReference>